<evidence type="ECO:0000256" key="2">
    <source>
        <dbReference type="SAM" id="Phobius"/>
    </source>
</evidence>
<feature type="region of interest" description="Disordered" evidence="1">
    <location>
        <begin position="111"/>
        <end position="139"/>
    </location>
</feature>
<sequence length="430" mass="46011">MALVHEYVWFILAGAVVFGFVLAWILRGLKKSPAEQRAIVDRDIALLELQQTKDELDSLFAAQRKFKAETKAAADAGADPALRAQVEKLQAELAAARAGLEVAPKAQAELAAPPETLSAPAPAESEGSAEQKASAKASADAEMRNALIARNEYLEARMHDVELRLHHMAKEVSVAKVQESPAISSSKDAWLANYLGLRAEALQAKLQETLNSSGKKQALANVQSAPELSKEDTEARDEEMARLRWRNRYLESRLAYLGQPSSRPSAPASPAATSGERAANPASSPSRPAPSAAQAPVRPGQPASAPRLAETSPDRLAARGPRFTSPFSALANSAPAKKQAPPIAAASSRPTPIKPPAKQTADGQADDLTRISGLSSSIELKLNEIGIWHYAQIASWTDQHLEWVDRSFGLDGQAKREGWVAQASQLIAAD</sequence>
<feature type="region of interest" description="Disordered" evidence="1">
    <location>
        <begin position="217"/>
        <end position="236"/>
    </location>
</feature>
<feature type="transmembrane region" description="Helical" evidence="2">
    <location>
        <begin position="6"/>
        <end position="26"/>
    </location>
</feature>
<dbReference type="EMBL" id="QWGA01000003">
    <property type="protein sequence ID" value="RIJ30813.1"/>
    <property type="molecule type" value="Genomic_DNA"/>
</dbReference>
<gene>
    <name evidence="3" type="ORF">D1222_00630</name>
</gene>
<name>A0A399RJV2_9PROT</name>
<feature type="compositionally biased region" description="Low complexity" evidence="1">
    <location>
        <begin position="333"/>
        <end position="348"/>
    </location>
</feature>
<evidence type="ECO:0000313" key="3">
    <source>
        <dbReference type="EMBL" id="RIJ30813.1"/>
    </source>
</evidence>
<reference evidence="3 4" key="1">
    <citation type="submission" date="2018-08" db="EMBL/GenBank/DDBJ databases">
        <title>Henriciella mobilis sp. nov., isolated from seawater.</title>
        <authorList>
            <person name="Cheng H."/>
            <person name="Wu Y.-H."/>
            <person name="Xu X.-W."/>
            <person name="Guo L.-L."/>
        </authorList>
    </citation>
    <scope>NUCLEOTIDE SEQUENCE [LARGE SCALE GENOMIC DNA]</scope>
    <source>
        <strain evidence="3 4">CCUG67844</strain>
    </source>
</reference>
<organism evidence="3 4">
    <name type="scientific">Henriciella algicola</name>
    <dbReference type="NCBI Taxonomy" id="1608422"/>
    <lineage>
        <taxon>Bacteria</taxon>
        <taxon>Pseudomonadati</taxon>
        <taxon>Pseudomonadota</taxon>
        <taxon>Alphaproteobacteria</taxon>
        <taxon>Hyphomonadales</taxon>
        <taxon>Hyphomonadaceae</taxon>
        <taxon>Henriciella</taxon>
    </lineage>
</organism>
<keyword evidence="2" id="KW-0812">Transmembrane</keyword>
<feature type="compositionally biased region" description="Low complexity" evidence="1">
    <location>
        <begin position="260"/>
        <end position="298"/>
    </location>
</feature>
<feature type="compositionally biased region" description="Low complexity" evidence="1">
    <location>
        <begin position="118"/>
        <end position="139"/>
    </location>
</feature>
<dbReference type="OrthoDB" id="9807941at2"/>
<accession>A0A399RJV2</accession>
<evidence type="ECO:0000256" key="1">
    <source>
        <dbReference type="SAM" id="MobiDB-lite"/>
    </source>
</evidence>
<dbReference type="Proteomes" id="UP000265845">
    <property type="component" value="Unassembled WGS sequence"/>
</dbReference>
<dbReference type="AlphaFoldDB" id="A0A399RJV2"/>
<feature type="compositionally biased region" description="Polar residues" evidence="1">
    <location>
        <begin position="217"/>
        <end position="226"/>
    </location>
</feature>
<comment type="caution">
    <text evidence="3">The sequence shown here is derived from an EMBL/GenBank/DDBJ whole genome shotgun (WGS) entry which is preliminary data.</text>
</comment>
<keyword evidence="2" id="KW-0472">Membrane</keyword>
<protein>
    <submittedName>
        <fullName evidence="3">Uncharacterized protein</fullName>
    </submittedName>
</protein>
<feature type="region of interest" description="Disordered" evidence="1">
    <location>
        <begin position="256"/>
        <end position="365"/>
    </location>
</feature>
<keyword evidence="2" id="KW-1133">Transmembrane helix</keyword>
<dbReference type="RefSeq" id="WP_119452317.1">
    <property type="nucleotide sequence ID" value="NZ_QWGA01000003.1"/>
</dbReference>
<evidence type="ECO:0000313" key="4">
    <source>
        <dbReference type="Proteomes" id="UP000265845"/>
    </source>
</evidence>
<proteinExistence type="predicted"/>
<keyword evidence="4" id="KW-1185">Reference proteome</keyword>